<reference evidence="11" key="1">
    <citation type="journal article" date="2005" name="Nature">
        <title>The map-based sequence of the rice genome.</title>
        <authorList>
            <consortium name="International rice genome sequencing project (IRGSP)"/>
            <person name="Matsumoto T."/>
            <person name="Wu J."/>
            <person name="Kanamori H."/>
            <person name="Katayose Y."/>
            <person name="Fujisawa M."/>
            <person name="Namiki N."/>
            <person name="Mizuno H."/>
            <person name="Yamamoto K."/>
            <person name="Antonio B.A."/>
            <person name="Baba T."/>
            <person name="Sakata K."/>
            <person name="Nagamura Y."/>
            <person name="Aoki H."/>
            <person name="Arikawa K."/>
            <person name="Arita K."/>
            <person name="Bito T."/>
            <person name="Chiden Y."/>
            <person name="Fujitsuka N."/>
            <person name="Fukunaka R."/>
            <person name="Hamada M."/>
            <person name="Harada C."/>
            <person name="Hayashi A."/>
            <person name="Hijishita S."/>
            <person name="Honda M."/>
            <person name="Hosokawa S."/>
            <person name="Ichikawa Y."/>
            <person name="Idonuma A."/>
            <person name="Iijima M."/>
            <person name="Ikeda M."/>
            <person name="Ikeno M."/>
            <person name="Ito K."/>
            <person name="Ito S."/>
            <person name="Ito T."/>
            <person name="Ito Y."/>
            <person name="Ito Y."/>
            <person name="Iwabuchi A."/>
            <person name="Kamiya K."/>
            <person name="Karasawa W."/>
            <person name="Kurita K."/>
            <person name="Katagiri S."/>
            <person name="Kikuta A."/>
            <person name="Kobayashi H."/>
            <person name="Kobayashi N."/>
            <person name="Machita K."/>
            <person name="Maehara T."/>
            <person name="Masukawa M."/>
            <person name="Mizubayashi T."/>
            <person name="Mukai Y."/>
            <person name="Nagasaki H."/>
            <person name="Nagata Y."/>
            <person name="Naito S."/>
            <person name="Nakashima M."/>
            <person name="Nakama Y."/>
            <person name="Nakamichi Y."/>
            <person name="Nakamura M."/>
            <person name="Meguro A."/>
            <person name="Negishi M."/>
            <person name="Ohta I."/>
            <person name="Ohta T."/>
            <person name="Okamoto M."/>
            <person name="Ono N."/>
            <person name="Saji S."/>
            <person name="Sakaguchi M."/>
            <person name="Sakai K."/>
            <person name="Shibata M."/>
            <person name="Shimokawa T."/>
            <person name="Song J."/>
            <person name="Takazaki Y."/>
            <person name="Terasawa K."/>
            <person name="Tsugane M."/>
            <person name="Tsuji K."/>
            <person name="Ueda S."/>
            <person name="Waki K."/>
            <person name="Yamagata H."/>
            <person name="Yamamoto M."/>
            <person name="Yamamoto S."/>
            <person name="Yamane H."/>
            <person name="Yoshiki S."/>
            <person name="Yoshihara R."/>
            <person name="Yukawa K."/>
            <person name="Zhong H."/>
            <person name="Yano M."/>
            <person name="Yuan Q."/>
            <person name="Ouyang S."/>
            <person name="Liu J."/>
            <person name="Jones K.M."/>
            <person name="Gansberger K."/>
            <person name="Moffat K."/>
            <person name="Hill J."/>
            <person name="Bera J."/>
            <person name="Fadrosh D."/>
            <person name="Jin S."/>
            <person name="Johri S."/>
            <person name="Kim M."/>
            <person name="Overton L."/>
            <person name="Reardon M."/>
            <person name="Tsitrin T."/>
            <person name="Vuong H."/>
            <person name="Weaver B."/>
            <person name="Ciecko A."/>
            <person name="Tallon L."/>
            <person name="Jackson J."/>
            <person name="Pai G."/>
            <person name="Aken S.V."/>
            <person name="Utterback T."/>
            <person name="Reidmuller S."/>
            <person name="Feldblyum T."/>
            <person name="Hsiao J."/>
            <person name="Zismann V."/>
            <person name="Iobst S."/>
            <person name="de Vazeille A.R."/>
            <person name="Buell C.R."/>
            <person name="Ying K."/>
            <person name="Li Y."/>
            <person name="Lu T."/>
            <person name="Huang Y."/>
            <person name="Zhao Q."/>
            <person name="Feng Q."/>
            <person name="Zhang L."/>
            <person name="Zhu J."/>
            <person name="Weng Q."/>
            <person name="Mu J."/>
            <person name="Lu Y."/>
            <person name="Fan D."/>
            <person name="Liu Y."/>
            <person name="Guan J."/>
            <person name="Zhang Y."/>
            <person name="Yu S."/>
            <person name="Liu X."/>
            <person name="Zhang Y."/>
            <person name="Hong G."/>
            <person name="Han B."/>
            <person name="Choisne N."/>
            <person name="Demange N."/>
            <person name="Orjeda G."/>
            <person name="Samain S."/>
            <person name="Cattolico L."/>
            <person name="Pelletier E."/>
            <person name="Couloux A."/>
            <person name="Segurens B."/>
            <person name="Wincker P."/>
            <person name="D'Hont A."/>
            <person name="Scarpelli C."/>
            <person name="Weissenbach J."/>
            <person name="Salanoubat M."/>
            <person name="Quetier F."/>
            <person name="Yu Y."/>
            <person name="Kim H.R."/>
            <person name="Rambo T."/>
            <person name="Currie J."/>
            <person name="Collura K."/>
            <person name="Luo M."/>
            <person name="Yang T."/>
            <person name="Ammiraju J.S.S."/>
            <person name="Engler F."/>
            <person name="Soderlund C."/>
            <person name="Wing R.A."/>
            <person name="Palmer L.E."/>
            <person name="de la Bastide M."/>
            <person name="Spiegel L."/>
            <person name="Nascimento L."/>
            <person name="Zutavern T."/>
            <person name="O'Shaughnessy A."/>
            <person name="Dike S."/>
            <person name="Dedhia N."/>
            <person name="Preston R."/>
            <person name="Balija V."/>
            <person name="McCombie W.R."/>
            <person name="Chow T."/>
            <person name="Chen H."/>
            <person name="Chung M."/>
            <person name="Chen C."/>
            <person name="Shaw J."/>
            <person name="Wu H."/>
            <person name="Hsiao K."/>
            <person name="Chao Y."/>
            <person name="Chu M."/>
            <person name="Cheng C."/>
            <person name="Hour A."/>
            <person name="Lee P."/>
            <person name="Lin S."/>
            <person name="Lin Y."/>
            <person name="Liou J."/>
            <person name="Liu S."/>
            <person name="Hsing Y."/>
            <person name="Raghuvanshi S."/>
            <person name="Mohanty A."/>
            <person name="Bharti A.K."/>
            <person name="Gaur A."/>
            <person name="Gupta V."/>
            <person name="Kumar D."/>
            <person name="Ravi V."/>
            <person name="Vij S."/>
            <person name="Kapur A."/>
            <person name="Khurana P."/>
            <person name="Khurana P."/>
            <person name="Khurana J.P."/>
            <person name="Tyagi A.K."/>
            <person name="Gaikwad K."/>
            <person name="Singh A."/>
            <person name="Dalal V."/>
            <person name="Srivastava S."/>
            <person name="Dixit A."/>
            <person name="Pal A.K."/>
            <person name="Ghazi I.A."/>
            <person name="Yadav M."/>
            <person name="Pandit A."/>
            <person name="Bhargava A."/>
            <person name="Sureshbabu K."/>
            <person name="Batra K."/>
            <person name="Sharma T.R."/>
            <person name="Mohapatra T."/>
            <person name="Singh N.K."/>
            <person name="Messing J."/>
            <person name="Nelson A.B."/>
            <person name="Fuks G."/>
            <person name="Kavchok S."/>
            <person name="Keizer G."/>
            <person name="Linton E."/>
            <person name="Llaca V."/>
            <person name="Song R."/>
            <person name="Tanyolac B."/>
            <person name="Young S."/>
            <person name="Ho-Il K."/>
            <person name="Hahn J.H."/>
            <person name="Sangsakoo G."/>
            <person name="Vanavichit A."/>
            <person name="de Mattos Luiz.A.T."/>
            <person name="Zimmer P.D."/>
            <person name="Malone G."/>
            <person name="Dellagostin O."/>
            <person name="de Oliveira A.C."/>
            <person name="Bevan M."/>
            <person name="Bancroft I."/>
            <person name="Minx P."/>
            <person name="Cordum H."/>
            <person name="Wilson R."/>
            <person name="Cheng Z."/>
            <person name="Jin W."/>
            <person name="Jiang J."/>
            <person name="Leong S.A."/>
            <person name="Iwama H."/>
            <person name="Gojobori T."/>
            <person name="Itoh T."/>
            <person name="Niimura Y."/>
            <person name="Fujii Y."/>
            <person name="Habara T."/>
            <person name="Sakai H."/>
            <person name="Sato Y."/>
            <person name="Wilson G."/>
            <person name="Kumar K."/>
            <person name="McCouch S."/>
            <person name="Juretic N."/>
            <person name="Hoen D."/>
            <person name="Wright S."/>
            <person name="Bruskiewich R."/>
            <person name="Bureau T."/>
            <person name="Miyao A."/>
            <person name="Hirochika H."/>
            <person name="Nishikawa T."/>
            <person name="Kadowaki K."/>
            <person name="Sugiura M."/>
            <person name="Burr B."/>
            <person name="Sasaki T."/>
        </authorList>
    </citation>
    <scope>NUCLEOTIDE SEQUENCE [LARGE SCALE GENOMIC DNA]</scope>
    <source>
        <strain evidence="11">cv. Nipponbare</strain>
    </source>
</reference>
<evidence type="ECO:0000256" key="7">
    <source>
        <dbReference type="ARBA" id="ARBA00023136"/>
    </source>
</evidence>
<comment type="subcellular location">
    <subcellularLocation>
        <location evidence="1">Membrane</location>
        <topology evidence="1">Single-pass membrane protein</topology>
    </subcellularLocation>
</comment>
<feature type="compositionally biased region" description="Low complexity" evidence="8">
    <location>
        <begin position="186"/>
        <end position="197"/>
    </location>
</feature>
<evidence type="ECO:0000256" key="3">
    <source>
        <dbReference type="ARBA" id="ARBA00022448"/>
    </source>
</evidence>
<evidence type="ECO:0000256" key="9">
    <source>
        <dbReference type="SAM" id="Phobius"/>
    </source>
</evidence>
<dbReference type="PANTHER" id="PTHR33228:SF8">
    <property type="entry name" value="OS08G0249200 PROTEIN"/>
    <property type="match status" value="1"/>
</dbReference>
<dbReference type="InParanoid" id="A0A0P0XDK8"/>
<evidence type="ECO:0000256" key="6">
    <source>
        <dbReference type="ARBA" id="ARBA00022989"/>
    </source>
</evidence>
<reference evidence="10 11" key="3">
    <citation type="journal article" date="2013" name="Rice">
        <title>Improvement of the Oryza sativa Nipponbare reference genome using next generation sequence and optical map data.</title>
        <authorList>
            <person name="Kawahara Y."/>
            <person name="de la Bastide M."/>
            <person name="Hamilton J.P."/>
            <person name="Kanamori H."/>
            <person name="McCombie W.R."/>
            <person name="Ouyang S."/>
            <person name="Schwartz D.C."/>
            <person name="Tanaka T."/>
            <person name="Wu J."/>
            <person name="Zhou S."/>
            <person name="Childs K.L."/>
            <person name="Davidson R.M."/>
            <person name="Lin H."/>
            <person name="Quesada-Ocampo L."/>
            <person name="Vaillancourt B."/>
            <person name="Sakai H."/>
            <person name="Lee S.S."/>
            <person name="Kim J."/>
            <person name="Numa H."/>
            <person name="Itoh T."/>
            <person name="Buell C.R."/>
            <person name="Matsumoto T."/>
        </authorList>
    </citation>
    <scope>NUCLEOTIDE SEQUENCE [LARGE SCALE GENOMIC DNA]</scope>
    <source>
        <strain evidence="11">cv. Nipponbare</strain>
    </source>
</reference>
<accession>A0A0P0XDK8</accession>
<evidence type="ECO:0000313" key="11">
    <source>
        <dbReference type="Proteomes" id="UP000059680"/>
    </source>
</evidence>
<gene>
    <name evidence="10" type="ordered locus">Os08g0249200</name>
    <name evidence="10" type="ORF">OSNPB_080249200</name>
</gene>
<dbReference type="FunCoup" id="A0A0P0XDK8">
    <property type="interactions" value="25"/>
</dbReference>
<dbReference type="Proteomes" id="UP000059680">
    <property type="component" value="Chromosome 8"/>
</dbReference>
<dbReference type="PANTHER" id="PTHR33228">
    <property type="entry name" value="PROTEIN GLUTAMINE DUMPER 4-RELATED"/>
    <property type="match status" value="1"/>
</dbReference>
<dbReference type="InterPro" id="IPR040359">
    <property type="entry name" value="GDU"/>
</dbReference>
<evidence type="ECO:0000256" key="8">
    <source>
        <dbReference type="SAM" id="MobiDB-lite"/>
    </source>
</evidence>
<organism evidence="10 11">
    <name type="scientific">Oryza sativa subsp. japonica</name>
    <name type="common">Rice</name>
    <dbReference type="NCBI Taxonomy" id="39947"/>
    <lineage>
        <taxon>Eukaryota</taxon>
        <taxon>Viridiplantae</taxon>
        <taxon>Streptophyta</taxon>
        <taxon>Embryophyta</taxon>
        <taxon>Tracheophyta</taxon>
        <taxon>Spermatophyta</taxon>
        <taxon>Magnoliopsida</taxon>
        <taxon>Liliopsida</taxon>
        <taxon>Poales</taxon>
        <taxon>Poaceae</taxon>
        <taxon>BOP clade</taxon>
        <taxon>Oryzoideae</taxon>
        <taxon>Oryzeae</taxon>
        <taxon>Oryzinae</taxon>
        <taxon>Oryza</taxon>
        <taxon>Oryza sativa</taxon>
    </lineage>
</organism>
<dbReference type="OMA" id="NYLGTGH"/>
<dbReference type="Gramene" id="Os08t0249200-00">
    <property type="protein sequence ID" value="Os08t0249200-00"/>
    <property type="gene ID" value="Os08g0249200"/>
</dbReference>
<keyword evidence="3" id="KW-0813">Transport</keyword>
<dbReference type="GO" id="GO:0006865">
    <property type="term" value="P:amino acid transport"/>
    <property type="evidence" value="ECO:0007669"/>
    <property type="project" value="UniProtKB-KW"/>
</dbReference>
<proteinExistence type="inferred from homology"/>
<evidence type="ECO:0000313" key="10">
    <source>
        <dbReference type="EMBL" id="BAT04550.1"/>
    </source>
</evidence>
<dbReference type="OrthoDB" id="694014at2759"/>
<sequence length="197" mass="19690">MHASHHSPSIAISPTLSLSLNSQAKNCQGHVAMRTMVAAPPPSPAMAVSPWHSPVPYLFGGLAAMLGLITLALLILACSYWKLNSYLGTGHSSSAAAAAAAGDGGDGDGGSKSPATAVAAFPVVYGDLVAVVMAGERMPTFLAAPIVRRPPSTDTSSSAVAEVASPENGCDAAEGGAASRPPPQPVAARQAVQLAQL</sequence>
<keyword evidence="5" id="KW-0029">Amino-acid transport</keyword>
<evidence type="ECO:0000256" key="2">
    <source>
        <dbReference type="ARBA" id="ARBA00009977"/>
    </source>
</evidence>
<reference evidence="10 11" key="2">
    <citation type="journal article" date="2013" name="Plant Cell Physiol.">
        <title>Rice Annotation Project Database (RAP-DB): an integrative and interactive database for rice genomics.</title>
        <authorList>
            <person name="Sakai H."/>
            <person name="Lee S.S."/>
            <person name="Tanaka T."/>
            <person name="Numa H."/>
            <person name="Kim J."/>
            <person name="Kawahara Y."/>
            <person name="Wakimoto H."/>
            <person name="Yang C.C."/>
            <person name="Iwamoto M."/>
            <person name="Abe T."/>
            <person name="Yamada Y."/>
            <person name="Muto A."/>
            <person name="Inokuchi H."/>
            <person name="Ikemura T."/>
            <person name="Matsumoto T."/>
            <person name="Sasaki T."/>
            <person name="Itoh T."/>
        </authorList>
    </citation>
    <scope>NUCLEOTIDE SEQUENCE [LARGE SCALE GENOMIC DNA]</scope>
    <source>
        <strain evidence="11">cv. Nipponbare</strain>
    </source>
</reference>
<dbReference type="GO" id="GO:0080143">
    <property type="term" value="P:regulation of amino acid export"/>
    <property type="evidence" value="ECO:0007669"/>
    <property type="project" value="InterPro"/>
</dbReference>
<evidence type="ECO:0000256" key="4">
    <source>
        <dbReference type="ARBA" id="ARBA00022692"/>
    </source>
</evidence>
<keyword evidence="4 9" id="KW-0812">Transmembrane</keyword>
<feature type="transmembrane region" description="Helical" evidence="9">
    <location>
        <begin position="57"/>
        <end position="81"/>
    </location>
</feature>
<name>A0A0P0XDK8_ORYSJ</name>
<evidence type="ECO:0000256" key="1">
    <source>
        <dbReference type="ARBA" id="ARBA00004167"/>
    </source>
</evidence>
<keyword evidence="6 9" id="KW-1133">Transmembrane helix</keyword>
<dbReference type="PaxDb" id="39947-A0A0P0XDK8"/>
<feature type="compositionally biased region" description="Low complexity" evidence="8">
    <location>
        <begin position="152"/>
        <end position="165"/>
    </location>
</feature>
<keyword evidence="7 9" id="KW-0472">Membrane</keyword>
<dbReference type="eggNOG" id="ENOG502R2JR">
    <property type="taxonomic scope" value="Eukaryota"/>
</dbReference>
<feature type="region of interest" description="Disordered" evidence="8">
    <location>
        <begin position="147"/>
        <end position="197"/>
    </location>
</feature>
<comment type="similarity">
    <text evidence="2">Belongs to the GLUTAMINE DUMPER 1 (TC 9.B.60) family.</text>
</comment>
<dbReference type="GO" id="GO:0016020">
    <property type="term" value="C:membrane"/>
    <property type="evidence" value="ECO:0007669"/>
    <property type="project" value="UniProtKB-SubCell"/>
</dbReference>
<dbReference type="EMBL" id="AP014964">
    <property type="protein sequence ID" value="BAT04550.1"/>
    <property type="molecule type" value="Genomic_DNA"/>
</dbReference>
<dbReference type="AlphaFoldDB" id="A0A0P0XDK8"/>
<keyword evidence="11" id="KW-1185">Reference proteome</keyword>
<protein>
    <submittedName>
        <fullName evidence="10">Os08g0249200 protein</fullName>
    </submittedName>
</protein>
<evidence type="ECO:0000256" key="5">
    <source>
        <dbReference type="ARBA" id="ARBA00022970"/>
    </source>
</evidence>